<protein>
    <recommendedName>
        <fullName evidence="3">Organic solvent tolerance-like N-terminal domain-containing protein</fullName>
    </recommendedName>
</protein>
<proteinExistence type="predicted"/>
<dbReference type="EMBL" id="CP072370">
    <property type="protein sequence ID" value="QUB86600.1"/>
    <property type="molecule type" value="Genomic_DNA"/>
</dbReference>
<dbReference type="RefSeq" id="WP_154663383.1">
    <property type="nucleotide sequence ID" value="NZ_CP012074.1"/>
</dbReference>
<sequence length="284" mass="31510">MNLKRFITRYVLVAFGLIVSVPMICSAQNKNQLSKSCDKIVRQGGEVLDYSEGQRWIIYKKKHLQKKTSDVGARSLYTLGVYDVASGKTTVLSDDNCVFVDKSPSSKSGNVRITKGYAWYCEDGVLADAAFVEDVIMRDEKMLVSLPTGEDGTIKGSITIFPLGKSKAKKKEIALVKSTYSLTGSRQLTGKGGNTYSERIWTEDFDVDPLRKVTIESASTFSYYRNVDMVFDGETLVSAKCQRVICNTDGEIVETGRVMTLQEALMPLNHSDKQDGGKNPFDLK</sequence>
<keyword evidence="2" id="KW-1185">Reference proteome</keyword>
<reference evidence="1 2" key="1">
    <citation type="submission" date="2021-03" db="EMBL/GenBank/DDBJ databases">
        <title>Human Oral Microbial Genomes.</title>
        <authorList>
            <person name="Johnston C.D."/>
            <person name="Chen T."/>
            <person name="Dewhirst F.E."/>
        </authorList>
    </citation>
    <scope>NUCLEOTIDE SEQUENCE [LARGE SCALE GENOMIC DNA]</scope>
    <source>
        <strain evidence="1 2">W1435</strain>
    </source>
</reference>
<evidence type="ECO:0000313" key="2">
    <source>
        <dbReference type="Proteomes" id="UP000682005"/>
    </source>
</evidence>
<dbReference type="Proteomes" id="UP000682005">
    <property type="component" value="Chromosome 1"/>
</dbReference>
<evidence type="ECO:0008006" key="3">
    <source>
        <dbReference type="Google" id="ProtNLM"/>
    </source>
</evidence>
<gene>
    <name evidence="1" type="ORF">J5A51_11025</name>
</gene>
<organism evidence="1 2">
    <name type="scientific">Prevotella fusca JCM 17724</name>
    <dbReference type="NCBI Taxonomy" id="1236517"/>
    <lineage>
        <taxon>Bacteria</taxon>
        <taxon>Pseudomonadati</taxon>
        <taxon>Bacteroidota</taxon>
        <taxon>Bacteroidia</taxon>
        <taxon>Bacteroidales</taxon>
        <taxon>Prevotellaceae</taxon>
        <taxon>Prevotella</taxon>
    </lineage>
</organism>
<name>A0ABX7XYT6_9BACT</name>
<evidence type="ECO:0000313" key="1">
    <source>
        <dbReference type="EMBL" id="QUB86600.1"/>
    </source>
</evidence>
<accession>A0ABX7XYT6</accession>